<gene>
    <name evidence="3" type="ORF">GCM10010405_09470</name>
</gene>
<comment type="similarity">
    <text evidence="1">Belongs to the 3-oxoacid CoA-transferase subunit B family.</text>
</comment>
<evidence type="ECO:0000313" key="3">
    <source>
        <dbReference type="EMBL" id="GAA2428885.1"/>
    </source>
</evidence>
<name>A0ABP5WMW9_9ACTN</name>
<keyword evidence="4" id="KW-1185">Reference proteome</keyword>
<dbReference type="InterPro" id="IPR037171">
    <property type="entry name" value="NagB/RpiA_transferase-like"/>
</dbReference>
<dbReference type="Pfam" id="PF01144">
    <property type="entry name" value="CoA_trans"/>
    <property type="match status" value="1"/>
</dbReference>
<dbReference type="InterPro" id="IPR004165">
    <property type="entry name" value="CoA_trans_fam_I"/>
</dbReference>
<evidence type="ECO:0000256" key="2">
    <source>
        <dbReference type="SAM" id="MobiDB-lite"/>
    </source>
</evidence>
<proteinExistence type="inferred from homology"/>
<dbReference type="PANTHER" id="PTHR43293:SF3">
    <property type="entry name" value="CHOLESTEROL RING-CLEAVING HYDROLASE IPDB SUBUNIT"/>
    <property type="match status" value="1"/>
</dbReference>
<feature type="compositionally biased region" description="Low complexity" evidence="2">
    <location>
        <begin position="29"/>
        <end position="40"/>
    </location>
</feature>
<dbReference type="Proteomes" id="UP001501638">
    <property type="component" value="Unassembled WGS sequence"/>
</dbReference>
<dbReference type="SMART" id="SM00882">
    <property type="entry name" value="CoA_trans"/>
    <property type="match status" value="1"/>
</dbReference>
<evidence type="ECO:0000256" key="1">
    <source>
        <dbReference type="ARBA" id="ARBA00007047"/>
    </source>
</evidence>
<reference evidence="4" key="1">
    <citation type="journal article" date="2019" name="Int. J. Syst. Evol. Microbiol.">
        <title>The Global Catalogue of Microorganisms (GCM) 10K type strain sequencing project: providing services to taxonomists for standard genome sequencing and annotation.</title>
        <authorList>
            <consortium name="The Broad Institute Genomics Platform"/>
            <consortium name="The Broad Institute Genome Sequencing Center for Infectious Disease"/>
            <person name="Wu L."/>
            <person name="Ma J."/>
        </authorList>
    </citation>
    <scope>NUCLEOTIDE SEQUENCE [LARGE SCALE GENOMIC DNA]</scope>
    <source>
        <strain evidence="4">JCM 6305</strain>
    </source>
</reference>
<evidence type="ECO:0000313" key="4">
    <source>
        <dbReference type="Proteomes" id="UP001501638"/>
    </source>
</evidence>
<accession>A0ABP5WMW9</accession>
<protein>
    <submittedName>
        <fullName evidence="3">CoA-transferase subunit beta</fullName>
    </submittedName>
</protein>
<dbReference type="SUPFAM" id="SSF100950">
    <property type="entry name" value="NagB/RpiA/CoA transferase-like"/>
    <property type="match status" value="1"/>
</dbReference>
<dbReference type="PANTHER" id="PTHR43293">
    <property type="entry name" value="ACETATE COA-TRANSFERASE YDIF"/>
    <property type="match status" value="1"/>
</dbReference>
<sequence length="291" mass="30101">MNETPTTPAPRTDGEKDMPTDAPTGGAIPSAAGTAGAPDAAPTSSELLSVVASRELAGRRTVFAGIGLPTLAASLAHLTVAPGLEIVYESGVCGAHPSHLPETIADAVLITGAEAVLSMPALFGYVLQGGHIDVGFLGAAQIDRYGNLNSSVIGDWRSPRVRLPGSGGAVEVMANSREVFVVMRRHDPRSFVAELDFCTSPGPDRALAEGIAPRGAGVTRVITDLGILARSGPGEELALVAVHPGVTVEQVRAATGWDLRTAAEVAVIEPPSEAELRLLREDVDPGRVYLR</sequence>
<feature type="region of interest" description="Disordered" evidence="2">
    <location>
        <begin position="1"/>
        <end position="40"/>
    </location>
</feature>
<dbReference type="EMBL" id="BAAASZ010000007">
    <property type="protein sequence ID" value="GAA2428885.1"/>
    <property type="molecule type" value="Genomic_DNA"/>
</dbReference>
<dbReference type="Gene3D" id="3.40.1080.10">
    <property type="entry name" value="Glutaconate Coenzyme A-transferase"/>
    <property type="match status" value="1"/>
</dbReference>
<organism evidence="3 4">
    <name type="scientific">Streptomyces macrosporus</name>
    <dbReference type="NCBI Taxonomy" id="44032"/>
    <lineage>
        <taxon>Bacteria</taxon>
        <taxon>Bacillati</taxon>
        <taxon>Actinomycetota</taxon>
        <taxon>Actinomycetes</taxon>
        <taxon>Kitasatosporales</taxon>
        <taxon>Streptomycetaceae</taxon>
        <taxon>Streptomyces</taxon>
    </lineage>
</organism>
<comment type="caution">
    <text evidence="3">The sequence shown here is derived from an EMBL/GenBank/DDBJ whole genome shotgun (WGS) entry which is preliminary data.</text>
</comment>